<dbReference type="Proteomes" id="UP000032049">
    <property type="component" value="Unassembled WGS sequence"/>
</dbReference>
<dbReference type="Gene3D" id="3.55.50.30">
    <property type="match status" value="1"/>
</dbReference>
<dbReference type="EMBL" id="JXRA01000105">
    <property type="protein sequence ID" value="KIO75329.1"/>
    <property type="molecule type" value="Genomic_DNA"/>
</dbReference>
<keyword evidence="1" id="KW-0472">Membrane</keyword>
<dbReference type="Pfam" id="PF04773">
    <property type="entry name" value="FecR"/>
    <property type="match status" value="1"/>
</dbReference>
<keyword evidence="1" id="KW-0812">Transmembrane</keyword>
<evidence type="ECO:0000313" key="4">
    <source>
        <dbReference type="EMBL" id="KIO75329.1"/>
    </source>
</evidence>
<dbReference type="InterPro" id="IPR032508">
    <property type="entry name" value="FecR_C"/>
</dbReference>
<dbReference type="Pfam" id="PF16344">
    <property type="entry name" value="FecR_C"/>
    <property type="match status" value="1"/>
</dbReference>
<proteinExistence type="predicted"/>
<protein>
    <recommendedName>
        <fullName evidence="6">FecR protein domain-containing protein</fullName>
    </recommendedName>
</protein>
<dbReference type="InterPro" id="IPR012373">
    <property type="entry name" value="Ferrdict_sens_TM"/>
</dbReference>
<dbReference type="STRING" id="1503925.TH53_21190"/>
<dbReference type="PIRSF" id="PIRSF018266">
    <property type="entry name" value="FecR"/>
    <property type="match status" value="1"/>
</dbReference>
<name>A0A0D0FSB0_9SPHI</name>
<evidence type="ECO:0008006" key="6">
    <source>
        <dbReference type="Google" id="ProtNLM"/>
    </source>
</evidence>
<dbReference type="Gene3D" id="2.60.120.1440">
    <property type="match status" value="1"/>
</dbReference>
<dbReference type="GO" id="GO:0016989">
    <property type="term" value="F:sigma factor antagonist activity"/>
    <property type="evidence" value="ECO:0007669"/>
    <property type="project" value="TreeGrafter"/>
</dbReference>
<evidence type="ECO:0000313" key="5">
    <source>
        <dbReference type="Proteomes" id="UP000032049"/>
    </source>
</evidence>
<dbReference type="InterPro" id="IPR006860">
    <property type="entry name" value="FecR"/>
</dbReference>
<sequence>MEDKKLAEDLLKKYLDAKATPKEIEQVENWYHGYEEKNRVLSQSQKAVIERRMLINLQQHISQPAKSTTSFIRSSAFLRIAASAILVCSVGLAWWKIAPQPRQKQRPVALLYTSTGSSEKKTIRLGDGSEIILSPSGRLAYPARFAKSIREISLEEGEAFFKIAHEEKRPFNVLLPGKLYTRVLGTSFTVRAFKASHSMNISVSTGKVAVGNKQQVFGTLIKGQQITYDKNKETAIISQTPVPDTRIVFAGINLQQALQKLEYIYAIKIDLSPAGLGKSGCTATFHSKQQPEEIIGIICSLHNLKYEQTPDHKSFKIHQK</sequence>
<comment type="caution">
    <text evidence="4">The sequence shown here is derived from an EMBL/GenBank/DDBJ whole genome shotgun (WGS) entry which is preliminary data.</text>
</comment>
<keyword evidence="1" id="KW-1133">Transmembrane helix</keyword>
<organism evidence="4 5">
    <name type="scientific">Pedobacter lusitanus</name>
    <dbReference type="NCBI Taxonomy" id="1503925"/>
    <lineage>
        <taxon>Bacteria</taxon>
        <taxon>Pseudomonadati</taxon>
        <taxon>Bacteroidota</taxon>
        <taxon>Sphingobacteriia</taxon>
        <taxon>Sphingobacteriales</taxon>
        <taxon>Sphingobacteriaceae</taxon>
        <taxon>Pedobacter</taxon>
    </lineage>
</organism>
<accession>A0A0D0FSB0</accession>
<dbReference type="PANTHER" id="PTHR30273:SF2">
    <property type="entry name" value="PROTEIN FECR"/>
    <property type="match status" value="1"/>
</dbReference>
<evidence type="ECO:0000256" key="1">
    <source>
        <dbReference type="SAM" id="Phobius"/>
    </source>
</evidence>
<dbReference type="OrthoDB" id="1452822at2"/>
<evidence type="ECO:0000259" key="2">
    <source>
        <dbReference type="Pfam" id="PF04773"/>
    </source>
</evidence>
<keyword evidence="5" id="KW-1185">Reference proteome</keyword>
<feature type="domain" description="FecR protein" evidence="2">
    <location>
        <begin position="114"/>
        <end position="208"/>
    </location>
</feature>
<feature type="transmembrane region" description="Helical" evidence="1">
    <location>
        <begin position="76"/>
        <end position="95"/>
    </location>
</feature>
<reference evidence="4 5" key="1">
    <citation type="submission" date="2015-01" db="EMBL/GenBank/DDBJ databases">
        <title>Draft genome sequence of Pedobacter sp. NL19 isolated from sludge of an effluent treatment pond in an abandoned uranium mine.</title>
        <authorList>
            <person name="Santos T."/>
            <person name="Caetano T."/>
            <person name="Covas C."/>
            <person name="Cruz A."/>
            <person name="Mendo S."/>
        </authorList>
    </citation>
    <scope>NUCLEOTIDE SEQUENCE [LARGE SCALE GENOMIC DNA]</scope>
    <source>
        <strain evidence="4 5">NL19</strain>
    </source>
</reference>
<gene>
    <name evidence="4" type="ORF">TH53_21190</name>
</gene>
<dbReference type="AlphaFoldDB" id="A0A0D0FSB0"/>
<dbReference type="PANTHER" id="PTHR30273">
    <property type="entry name" value="PERIPLASMIC SIGNAL SENSOR AND SIGMA FACTOR ACTIVATOR FECR-RELATED"/>
    <property type="match status" value="1"/>
</dbReference>
<evidence type="ECO:0000259" key="3">
    <source>
        <dbReference type="Pfam" id="PF16344"/>
    </source>
</evidence>
<feature type="domain" description="Protein FecR C-terminal" evidence="3">
    <location>
        <begin position="247"/>
        <end position="308"/>
    </location>
</feature>
<dbReference type="RefSeq" id="WP_041885276.1">
    <property type="nucleotide sequence ID" value="NZ_CP157278.1"/>
</dbReference>